<dbReference type="InterPro" id="IPR036318">
    <property type="entry name" value="FAD-bd_PCMH-like_sf"/>
</dbReference>
<evidence type="ECO:0000313" key="2">
    <source>
        <dbReference type="EMBL" id="BAY83962.1"/>
    </source>
</evidence>
<dbReference type="EMBL" id="AP018227">
    <property type="protein sequence ID" value="BAY83962.1"/>
    <property type="molecule type" value="Genomic_DNA"/>
</dbReference>
<organism evidence="2 3">
    <name type="scientific">Calothrix parasitica NIES-267</name>
    <dbReference type="NCBI Taxonomy" id="1973488"/>
    <lineage>
        <taxon>Bacteria</taxon>
        <taxon>Bacillati</taxon>
        <taxon>Cyanobacteriota</taxon>
        <taxon>Cyanophyceae</taxon>
        <taxon>Nostocales</taxon>
        <taxon>Calotrichaceae</taxon>
        <taxon>Calothrix</taxon>
    </lineage>
</organism>
<dbReference type="GO" id="GO:0071949">
    <property type="term" value="F:FAD binding"/>
    <property type="evidence" value="ECO:0007669"/>
    <property type="project" value="InterPro"/>
</dbReference>
<evidence type="ECO:0000259" key="1">
    <source>
        <dbReference type="PROSITE" id="PS51387"/>
    </source>
</evidence>
<proteinExistence type="predicted"/>
<dbReference type="SUPFAM" id="SSF56176">
    <property type="entry name" value="FAD-binding/transporter-associated domain-like"/>
    <property type="match status" value="1"/>
</dbReference>
<dbReference type="Proteomes" id="UP000218418">
    <property type="component" value="Chromosome"/>
</dbReference>
<reference evidence="2 3" key="1">
    <citation type="submission" date="2017-06" db="EMBL/GenBank/DDBJ databases">
        <title>Genome sequencing of cyanobaciteial culture collection at National Institute for Environmental Studies (NIES).</title>
        <authorList>
            <person name="Hirose Y."/>
            <person name="Shimura Y."/>
            <person name="Fujisawa T."/>
            <person name="Nakamura Y."/>
            <person name="Kawachi M."/>
        </authorList>
    </citation>
    <scope>NUCLEOTIDE SEQUENCE [LARGE SCALE GENOMIC DNA]</scope>
    <source>
        <strain evidence="2 3">NIES-267</strain>
    </source>
</reference>
<dbReference type="OrthoDB" id="7840711at2"/>
<name>A0A1Z4LRT1_9CYAN</name>
<accession>A0A1Z4LRT1</accession>
<dbReference type="Gene3D" id="3.30.465.10">
    <property type="match status" value="1"/>
</dbReference>
<dbReference type="Pfam" id="PF00941">
    <property type="entry name" value="FAD_binding_5"/>
    <property type="match status" value="1"/>
</dbReference>
<dbReference type="InterPro" id="IPR051312">
    <property type="entry name" value="Diverse_Substr_Oxidored"/>
</dbReference>
<dbReference type="GO" id="GO:0016491">
    <property type="term" value="F:oxidoreductase activity"/>
    <property type="evidence" value="ECO:0007669"/>
    <property type="project" value="InterPro"/>
</dbReference>
<sequence>MDLHNVDNYLLPTDINKVTDWGEGWSWLAGGTWLFSEPQPDIKTLVDIQSLGWNEIEFINSSHSQQGELLAIGATCPLIKLIEYPWLSEYIAVEGFKGAINALSASLKVVNTATVGGNICLALSVGTIAPIMVALNASYEIWNRKGKSRIVRAKDFQIGFRQTVLQSGELLRRVLIPVENLKWQVDYKRFGIAASDPALAIVVSAYNSAVKKLRLVIAASVAAPILLEFEGDLETNFNYVSSLRNMHFIEDMRASAVYRREITQVLIKQCLEQLTISN</sequence>
<dbReference type="PANTHER" id="PTHR42659">
    <property type="entry name" value="XANTHINE DEHYDROGENASE SUBUNIT C-RELATED"/>
    <property type="match status" value="1"/>
</dbReference>
<dbReference type="InterPro" id="IPR002346">
    <property type="entry name" value="Mopterin_DH_FAD-bd"/>
</dbReference>
<feature type="domain" description="FAD-binding PCMH-type" evidence="1">
    <location>
        <begin position="1"/>
        <end position="181"/>
    </location>
</feature>
<dbReference type="PROSITE" id="PS51387">
    <property type="entry name" value="FAD_PCMH"/>
    <property type="match status" value="1"/>
</dbReference>
<keyword evidence="3" id="KW-1185">Reference proteome</keyword>
<dbReference type="InterPro" id="IPR016166">
    <property type="entry name" value="FAD-bd_PCMH"/>
</dbReference>
<protein>
    <submittedName>
        <fullName evidence="2">Oxidoreductase, molybdopterin-binding subunit</fullName>
    </submittedName>
</protein>
<dbReference type="AlphaFoldDB" id="A0A1Z4LRT1"/>
<gene>
    <name evidence="2" type="ORF">NIES267_34560</name>
</gene>
<dbReference type="InterPro" id="IPR016169">
    <property type="entry name" value="FAD-bd_PCMH_sub2"/>
</dbReference>
<dbReference type="PANTHER" id="PTHR42659:SF9">
    <property type="entry name" value="XANTHINE DEHYDROGENASE FAD-BINDING SUBUNIT XDHB-RELATED"/>
    <property type="match status" value="1"/>
</dbReference>
<evidence type="ECO:0000313" key="3">
    <source>
        <dbReference type="Proteomes" id="UP000218418"/>
    </source>
</evidence>